<feature type="region of interest" description="Disordered" evidence="1">
    <location>
        <begin position="1"/>
        <end position="33"/>
    </location>
</feature>
<feature type="region of interest" description="Disordered" evidence="1">
    <location>
        <begin position="83"/>
        <end position="128"/>
    </location>
</feature>
<organism evidence="2 3">
    <name type="scientific">Trichoderma longibrachiatum ATCC 18648</name>
    <dbReference type="NCBI Taxonomy" id="983965"/>
    <lineage>
        <taxon>Eukaryota</taxon>
        <taxon>Fungi</taxon>
        <taxon>Dikarya</taxon>
        <taxon>Ascomycota</taxon>
        <taxon>Pezizomycotina</taxon>
        <taxon>Sordariomycetes</taxon>
        <taxon>Hypocreomycetidae</taxon>
        <taxon>Hypocreales</taxon>
        <taxon>Hypocreaceae</taxon>
        <taxon>Trichoderma</taxon>
    </lineage>
</organism>
<dbReference type="Proteomes" id="UP000240760">
    <property type="component" value="Unassembled WGS sequence"/>
</dbReference>
<proteinExistence type="predicted"/>
<evidence type="ECO:0000313" key="3">
    <source>
        <dbReference type="Proteomes" id="UP000240760"/>
    </source>
</evidence>
<evidence type="ECO:0000256" key="1">
    <source>
        <dbReference type="SAM" id="MobiDB-lite"/>
    </source>
</evidence>
<sequence>MAGNAGRAEGADEAESRAEAVEERQAAAETKDLNNVSIWTPRVQGGTIQVAGVRGRGRGGALSRRQLEDLLRNPQIEEMALQDQHRRRVHEERLQQQWKQQEEAERDTKVKGEAEVKVKKEGEANSKV</sequence>
<dbReference type="AlphaFoldDB" id="A0A2T4BPE4"/>
<keyword evidence="3" id="KW-1185">Reference proteome</keyword>
<feature type="compositionally biased region" description="Basic and acidic residues" evidence="1">
    <location>
        <begin position="89"/>
        <end position="128"/>
    </location>
</feature>
<protein>
    <submittedName>
        <fullName evidence="2">Uncharacterized protein</fullName>
    </submittedName>
</protein>
<dbReference type="EMBL" id="KZ679152">
    <property type="protein sequence ID" value="PTB71174.1"/>
    <property type="molecule type" value="Genomic_DNA"/>
</dbReference>
<accession>A0A2T4BPE4</accession>
<evidence type="ECO:0000313" key="2">
    <source>
        <dbReference type="EMBL" id="PTB71174.1"/>
    </source>
</evidence>
<reference evidence="2 3" key="1">
    <citation type="submission" date="2016-07" db="EMBL/GenBank/DDBJ databases">
        <title>Multiple horizontal gene transfer events from other fungi enriched the ability of initially mycotrophic Trichoderma (Ascomycota) to feed on dead plant biomass.</title>
        <authorList>
            <consortium name="DOE Joint Genome Institute"/>
            <person name="Aerts A."/>
            <person name="Atanasova L."/>
            <person name="Chenthamara K."/>
            <person name="Zhang J."/>
            <person name="Grujic M."/>
            <person name="Henrissat B."/>
            <person name="Kuo A."/>
            <person name="Salamov A."/>
            <person name="Lipzen A."/>
            <person name="Labutti K."/>
            <person name="Barry K."/>
            <person name="Miao Y."/>
            <person name="Rahimi M.J."/>
            <person name="Shen Q."/>
            <person name="Grigoriev I.V."/>
            <person name="Kubicek C.P."/>
            <person name="Druzhinina I.S."/>
        </authorList>
    </citation>
    <scope>NUCLEOTIDE SEQUENCE [LARGE SCALE GENOMIC DNA]</scope>
    <source>
        <strain evidence="2 3">ATCC 18648</strain>
    </source>
</reference>
<gene>
    <name evidence="2" type="ORF">M440DRAFT_1434739</name>
</gene>
<feature type="compositionally biased region" description="Basic and acidic residues" evidence="1">
    <location>
        <begin position="14"/>
        <end position="32"/>
    </location>
</feature>
<name>A0A2T4BPE4_TRILO</name>